<organism evidence="3 4">
    <name type="scientific">Robertkochia marina</name>
    <dbReference type="NCBI Taxonomy" id="1227945"/>
    <lineage>
        <taxon>Bacteria</taxon>
        <taxon>Pseudomonadati</taxon>
        <taxon>Bacteroidota</taxon>
        <taxon>Flavobacteriia</taxon>
        <taxon>Flavobacteriales</taxon>
        <taxon>Flavobacteriaceae</taxon>
        <taxon>Robertkochia</taxon>
    </lineage>
</organism>
<evidence type="ECO:0000259" key="2">
    <source>
        <dbReference type="Pfam" id="PF07584"/>
    </source>
</evidence>
<feature type="domain" description="Aerotolerance regulator N-terminal" evidence="2">
    <location>
        <begin position="1"/>
        <end position="76"/>
    </location>
</feature>
<keyword evidence="1" id="KW-0812">Transmembrane</keyword>
<dbReference type="PANTHER" id="PTHR37464">
    <property type="entry name" value="BLL2463 PROTEIN"/>
    <property type="match status" value="1"/>
</dbReference>
<evidence type="ECO:0000313" key="4">
    <source>
        <dbReference type="Proteomes" id="UP000305939"/>
    </source>
</evidence>
<feature type="transmembrane region" description="Helical" evidence="1">
    <location>
        <begin position="6"/>
        <end position="24"/>
    </location>
</feature>
<proteinExistence type="predicted"/>
<protein>
    <recommendedName>
        <fullName evidence="2">Aerotolerance regulator N-terminal domain-containing protein</fullName>
    </recommendedName>
</protein>
<name>A0A4S3M0Y1_9FLAO</name>
<dbReference type="InterPro" id="IPR024163">
    <property type="entry name" value="Aerotolerance_reg_N"/>
</dbReference>
<keyword evidence="1" id="KW-1133">Transmembrane helix</keyword>
<dbReference type="Proteomes" id="UP000305939">
    <property type="component" value="Unassembled WGS sequence"/>
</dbReference>
<dbReference type="PANTHER" id="PTHR37464:SF1">
    <property type="entry name" value="BLL2463 PROTEIN"/>
    <property type="match status" value="1"/>
</dbReference>
<comment type="caution">
    <text evidence="3">The sequence shown here is derived from an EMBL/GenBank/DDBJ whole genome shotgun (WGS) entry which is preliminary data.</text>
</comment>
<feature type="transmembrane region" description="Helical" evidence="1">
    <location>
        <begin position="617"/>
        <end position="639"/>
    </location>
</feature>
<dbReference type="AlphaFoldDB" id="A0A4S3M0Y1"/>
<dbReference type="OrthoDB" id="9810200at2"/>
<dbReference type="RefSeq" id="WP_136336043.1">
    <property type="nucleotide sequence ID" value="NZ_QXMP01000012.1"/>
</dbReference>
<dbReference type="EMBL" id="SSMC01000002">
    <property type="protein sequence ID" value="THD67838.1"/>
    <property type="molecule type" value="Genomic_DNA"/>
</dbReference>
<dbReference type="Pfam" id="PF07584">
    <property type="entry name" value="BatA"/>
    <property type="match status" value="1"/>
</dbReference>
<feature type="transmembrane region" description="Helical" evidence="1">
    <location>
        <begin position="56"/>
        <end position="74"/>
    </location>
</feature>
<evidence type="ECO:0000313" key="3">
    <source>
        <dbReference type="EMBL" id="THD67838.1"/>
    </source>
</evidence>
<evidence type="ECO:0000256" key="1">
    <source>
        <dbReference type="SAM" id="Phobius"/>
    </source>
</evidence>
<reference evidence="3 4" key="1">
    <citation type="submission" date="2019-04" db="EMBL/GenBank/DDBJ databases">
        <title>Draft genome sequence of Robertkochia marina CC-AMO-30D.</title>
        <authorList>
            <person name="Hameed A."/>
            <person name="Lin S.-Y."/>
            <person name="Shahina M."/>
            <person name="Lai W.-A."/>
            <person name="Young C.-C."/>
        </authorList>
    </citation>
    <scope>NUCLEOTIDE SEQUENCE [LARGE SCALE GENOMIC DNA]</scope>
    <source>
        <strain evidence="3 4">CC-AMO-30D</strain>
    </source>
</reference>
<keyword evidence="4" id="KW-1185">Reference proteome</keyword>
<dbReference type="InterPro" id="IPR011933">
    <property type="entry name" value="Double_TM_dom"/>
</dbReference>
<gene>
    <name evidence="3" type="ORF">E7Z59_09310</name>
</gene>
<dbReference type="NCBIfam" id="TIGR02226">
    <property type="entry name" value="two_anch"/>
    <property type="match status" value="1"/>
</dbReference>
<sequence>MHLKHPEILWALLLLFIPLIVHLFRLRRFKKEAFTNVRFLKEIELQTRKSATLKKLLVLLMRMLGIAMLVIAFAQPYSADNAQDDTTVDYTVYLDNSYSMQLPAPQGSLLQQAINQLLDNWPEDIPLKVITNDNDYGPAPKGELRNLLLGIDFTTRQLDLNEVLLKSAPASNMSQPRVLYVVSDLQQRMDPGTSIDPGNTDLRLIKLTPSQADNIAIDSMAVVDTDPENVTISVFLSSSNSADSKPVPVSVFSVDKLLARSTVTLNDQMATAQFTLKKDRLERARIEISDPGLDYDNRFYFNLPSDVKINVLHIGDSLPSYLSRIYTEDEFNLLSTPPNRIDYNTLGEQNLIILDQLPILPVILQRSLKEMSENGISILQIPSMQENRESWQSLNLAMGLPSRDSVVANEVLVNRINYDHPLLQGVFNDRVANFKYPVVKSYYTLNSRSQNILEFSGGVPFLYGSNGNYAFSASISPENSDLLSSALVVPVFYSLGLQSLKLPQPYFTLGKDEQADLRTPLEKDEILKVGSSENRFIPRQQNYSSFVTLFLDEQWKSTGHFDVLRSEEVIETFSINHSREESQLRYLEDTNFPELTTYKEIAAGFDQVKSENMVNELWKWFVIFAIAFFLTEMLILKYLK</sequence>
<accession>A0A4S3M0Y1</accession>
<keyword evidence="1" id="KW-0472">Membrane</keyword>